<dbReference type="RefSeq" id="WP_264139675.1">
    <property type="nucleotide sequence ID" value="NZ_JAOYOD010000001.1"/>
</dbReference>
<gene>
    <name evidence="3" type="ORF">N7U62_19035</name>
</gene>
<proteinExistence type="predicted"/>
<sequence>MPAKNQVARITEVDRNGLQTEIDTLKRQIESIRSIIESFESKLRAELVDELILEMELSALYKEQKKAKKEKRLEQKKRGKNYQEPKGLIKSPPSEKTDKSPVDAKALKKLYREAMLLIHPDKFSMQDDKQEMAHEATTQLIQLYRQGDLEALQTYVSHILTGELTEGKAPMNLVPKDVDPLEYLKRELDRLRTELSSLQNKLTYQVWTTYDDPYTFIEELRAYYLDRIAKLKKRTRTK</sequence>
<comment type="caution">
    <text evidence="3">The sequence shown here is derived from an EMBL/GenBank/DDBJ whole genome shotgun (WGS) entry which is preliminary data.</text>
</comment>
<dbReference type="EMBL" id="JAOYOD010000001">
    <property type="protein sequence ID" value="MCV9388782.1"/>
    <property type="molecule type" value="Genomic_DNA"/>
</dbReference>
<evidence type="ECO:0008006" key="5">
    <source>
        <dbReference type="Google" id="ProtNLM"/>
    </source>
</evidence>
<name>A0ABT3CYK8_9BACT</name>
<accession>A0ABT3CYK8</accession>
<dbReference type="SUPFAM" id="SSF46565">
    <property type="entry name" value="Chaperone J-domain"/>
    <property type="match status" value="1"/>
</dbReference>
<evidence type="ECO:0000256" key="1">
    <source>
        <dbReference type="SAM" id="Coils"/>
    </source>
</evidence>
<evidence type="ECO:0000256" key="2">
    <source>
        <dbReference type="SAM" id="MobiDB-lite"/>
    </source>
</evidence>
<keyword evidence="1" id="KW-0175">Coiled coil</keyword>
<dbReference type="Proteomes" id="UP001300692">
    <property type="component" value="Unassembled WGS sequence"/>
</dbReference>
<reference evidence="3 4" key="1">
    <citation type="submission" date="2022-10" db="EMBL/GenBank/DDBJ databases">
        <title>Comparative genomics and taxonomic characterization of three novel marine species of genus Reichenbachiella exhibiting antioxidant and polysaccharide degradation activities.</title>
        <authorList>
            <person name="Muhammad N."/>
            <person name="Lee Y.-J."/>
            <person name="Ko J."/>
            <person name="Kim S.-G."/>
        </authorList>
    </citation>
    <scope>NUCLEOTIDE SEQUENCE [LARGE SCALE GENOMIC DNA]</scope>
    <source>
        <strain evidence="3 4">ABR2-5</strain>
    </source>
</reference>
<evidence type="ECO:0000313" key="4">
    <source>
        <dbReference type="Proteomes" id="UP001300692"/>
    </source>
</evidence>
<organism evidence="3 4">
    <name type="scientific">Reichenbachiella ulvae</name>
    <dbReference type="NCBI Taxonomy" id="2980104"/>
    <lineage>
        <taxon>Bacteria</taxon>
        <taxon>Pseudomonadati</taxon>
        <taxon>Bacteroidota</taxon>
        <taxon>Cytophagia</taxon>
        <taxon>Cytophagales</taxon>
        <taxon>Reichenbachiellaceae</taxon>
        <taxon>Reichenbachiella</taxon>
    </lineage>
</organism>
<feature type="compositionally biased region" description="Basic residues" evidence="2">
    <location>
        <begin position="68"/>
        <end position="80"/>
    </location>
</feature>
<feature type="coiled-coil region" evidence="1">
    <location>
        <begin position="15"/>
        <end position="42"/>
    </location>
</feature>
<evidence type="ECO:0000313" key="3">
    <source>
        <dbReference type="EMBL" id="MCV9388782.1"/>
    </source>
</evidence>
<feature type="region of interest" description="Disordered" evidence="2">
    <location>
        <begin position="68"/>
        <end position="102"/>
    </location>
</feature>
<dbReference type="InterPro" id="IPR036869">
    <property type="entry name" value="J_dom_sf"/>
</dbReference>
<keyword evidence="4" id="KW-1185">Reference proteome</keyword>
<feature type="compositionally biased region" description="Basic and acidic residues" evidence="2">
    <location>
        <begin position="93"/>
        <end position="102"/>
    </location>
</feature>
<protein>
    <recommendedName>
        <fullName evidence="5">J domain-containing protein</fullName>
    </recommendedName>
</protein>
<dbReference type="Gene3D" id="1.10.287.110">
    <property type="entry name" value="DnaJ domain"/>
    <property type="match status" value="1"/>
</dbReference>